<protein>
    <submittedName>
        <fullName evidence="2">Uncharacterized protein</fullName>
    </submittedName>
</protein>
<keyword evidence="3" id="KW-1185">Reference proteome</keyword>
<reference evidence="2" key="2">
    <citation type="submission" date="2022-06" db="UniProtKB">
        <authorList>
            <consortium name="EnsemblMetazoa"/>
        </authorList>
    </citation>
    <scope>IDENTIFICATION</scope>
    <source>
        <strain evidence="2">DF5081</strain>
    </source>
</reference>
<sequence length="686" mass="79129">MEEEDAEYAGQPTSAKEEYVDDEPNAVYYQGAYFYDVNDANVVYEDQFEEFAGEVVYQEQDVPQAYVSAESIPSTSRSTSKPVLIKENYAPSTVLLTPKSLEAENAQFESKPGKKSRTLVKLQKEVKNINQDGSTLNRNLPGMKNMFKVMTESVLKKADEFLKTELIDPEEENQEKSLKDGVMEGGDDREEEAEEDDDTFRGSETPPAMERLGEIDGNEFLDNHFDQWPLYSNQAIDFKEACELLIGIRTIDEEKVCKTLPLEFKHEGTFIIDTRAVHDLINDKNGAWDRPSGKSRYFRENEFGDLVRADDGKGHLKKGLEQYTYKIILKRYESKVTRNSFDGKGHFQKKLYTATKASEKIDYVIITYSWCSGRPWHFVPPKEGAKKLVNWEKKSFEKVNMTEMPQMVSAFYEGFNIYSHCIISFDEAVSIVLGATVIDSNKLSSSVPLGYRQNGTFVIDLKRMGHCLLELRRDDNGLWHKPSGFARFYRFADNGDAIRVDKAGKLPAGTEYDVKVCSKRYEHTQVDKKFVRKIYTTKGRDSDVFPGSPDYAVIVYYWKGEPIQFEPSYKQNMVHTDKNKEFARFQQMADEETEFVEASRIIDDEPNEKQIEIKRARFEVPPMKMALIRREMENQERFALVLDRAESLLGLMEQRFGVVEEQVYATADTEWSEQQIVEEEVIHDYH</sequence>
<evidence type="ECO:0000256" key="1">
    <source>
        <dbReference type="SAM" id="MobiDB-lite"/>
    </source>
</evidence>
<feature type="region of interest" description="Disordered" evidence="1">
    <location>
        <begin position="165"/>
        <end position="210"/>
    </location>
</feature>
<feature type="compositionally biased region" description="Acidic residues" evidence="1">
    <location>
        <begin position="185"/>
        <end position="198"/>
    </location>
</feature>
<feature type="region of interest" description="Disordered" evidence="1">
    <location>
        <begin position="1"/>
        <end position="21"/>
    </location>
</feature>
<name>A0A8R1HVT6_CAEJA</name>
<evidence type="ECO:0000313" key="3">
    <source>
        <dbReference type="Proteomes" id="UP000005237"/>
    </source>
</evidence>
<evidence type="ECO:0000313" key="2">
    <source>
        <dbReference type="EnsemblMetazoa" id="CJA08335.1"/>
    </source>
</evidence>
<accession>A0A8R1HVT6</accession>
<dbReference type="AlphaFoldDB" id="A0A8R1HVT6"/>
<proteinExistence type="predicted"/>
<dbReference type="Proteomes" id="UP000005237">
    <property type="component" value="Unassembled WGS sequence"/>
</dbReference>
<reference evidence="3" key="1">
    <citation type="submission" date="2010-08" db="EMBL/GenBank/DDBJ databases">
        <authorList>
            <consortium name="Caenorhabditis japonica Sequencing Consortium"/>
            <person name="Wilson R.K."/>
        </authorList>
    </citation>
    <scope>NUCLEOTIDE SEQUENCE [LARGE SCALE GENOMIC DNA]</scope>
    <source>
        <strain evidence="3">DF5081</strain>
    </source>
</reference>
<dbReference type="OMA" id="FNIYSHC"/>
<dbReference type="EnsemblMetazoa" id="CJA08335.1">
    <property type="protein sequence ID" value="CJA08335.1"/>
    <property type="gene ID" value="WBGene00127538"/>
</dbReference>
<organism evidence="2 3">
    <name type="scientific">Caenorhabditis japonica</name>
    <dbReference type="NCBI Taxonomy" id="281687"/>
    <lineage>
        <taxon>Eukaryota</taxon>
        <taxon>Metazoa</taxon>
        <taxon>Ecdysozoa</taxon>
        <taxon>Nematoda</taxon>
        <taxon>Chromadorea</taxon>
        <taxon>Rhabditida</taxon>
        <taxon>Rhabditina</taxon>
        <taxon>Rhabditomorpha</taxon>
        <taxon>Rhabditoidea</taxon>
        <taxon>Rhabditidae</taxon>
        <taxon>Peloderinae</taxon>
        <taxon>Caenorhabditis</taxon>
    </lineage>
</organism>